<reference evidence="10" key="1">
    <citation type="submission" date="2016-11" db="EMBL/GenBank/DDBJ databases">
        <authorList>
            <person name="Jaros S."/>
            <person name="Januszkiewicz K."/>
            <person name="Wedrychowicz H."/>
        </authorList>
    </citation>
    <scope>NUCLEOTIDE SEQUENCE [LARGE SCALE GENOMIC DNA]</scope>
    <source>
        <strain evidence="10">DSM 7057</strain>
    </source>
</reference>
<dbReference type="AlphaFoldDB" id="A0AA94L2L3"/>
<feature type="transmembrane region" description="Helical" evidence="8">
    <location>
        <begin position="275"/>
        <end position="298"/>
    </location>
</feature>
<comment type="subcellular location">
    <subcellularLocation>
        <location evidence="1">Cell membrane</location>
        <topology evidence="1">Multi-pass membrane protein</topology>
    </subcellularLocation>
</comment>
<evidence type="ECO:0000256" key="1">
    <source>
        <dbReference type="ARBA" id="ARBA00004651"/>
    </source>
</evidence>
<feature type="transmembrane region" description="Helical" evidence="8">
    <location>
        <begin position="359"/>
        <end position="378"/>
    </location>
</feature>
<dbReference type="RefSeq" id="WP_072312039.1">
    <property type="nucleotide sequence ID" value="NZ_FPIW01000034.1"/>
</dbReference>
<feature type="transmembrane region" description="Helical" evidence="8">
    <location>
        <begin position="154"/>
        <end position="174"/>
    </location>
</feature>
<evidence type="ECO:0000256" key="4">
    <source>
        <dbReference type="ARBA" id="ARBA00022475"/>
    </source>
</evidence>
<name>A0AA94L2L3_DESDE</name>
<evidence type="ECO:0000256" key="3">
    <source>
        <dbReference type="ARBA" id="ARBA00022448"/>
    </source>
</evidence>
<gene>
    <name evidence="9" type="ORF">SAMN02910291_01860</name>
</gene>
<feature type="transmembrane region" description="Helical" evidence="8">
    <location>
        <begin position="490"/>
        <end position="510"/>
    </location>
</feature>
<keyword evidence="7 8" id="KW-0472">Membrane</keyword>
<organism evidence="9 10">
    <name type="scientific">Desulfovibrio desulfuricans</name>
    <dbReference type="NCBI Taxonomy" id="876"/>
    <lineage>
        <taxon>Bacteria</taxon>
        <taxon>Pseudomonadati</taxon>
        <taxon>Thermodesulfobacteriota</taxon>
        <taxon>Desulfovibrionia</taxon>
        <taxon>Desulfovibrionales</taxon>
        <taxon>Desulfovibrionaceae</taxon>
        <taxon>Desulfovibrio</taxon>
    </lineage>
</organism>
<feature type="transmembrane region" description="Helical" evidence="8">
    <location>
        <begin position="328"/>
        <end position="347"/>
    </location>
</feature>
<feature type="transmembrane region" description="Helical" evidence="8">
    <location>
        <begin position="463"/>
        <end position="484"/>
    </location>
</feature>
<evidence type="ECO:0000256" key="8">
    <source>
        <dbReference type="SAM" id="Phobius"/>
    </source>
</evidence>
<evidence type="ECO:0000313" key="9">
    <source>
        <dbReference type="EMBL" id="SFW56513.1"/>
    </source>
</evidence>
<evidence type="ECO:0000256" key="2">
    <source>
        <dbReference type="ARBA" id="ARBA00005658"/>
    </source>
</evidence>
<evidence type="ECO:0000256" key="6">
    <source>
        <dbReference type="ARBA" id="ARBA00022989"/>
    </source>
</evidence>
<feature type="transmembrane region" description="Helical" evidence="8">
    <location>
        <begin position="245"/>
        <end position="263"/>
    </location>
</feature>
<dbReference type="PANTHER" id="PTHR30047">
    <property type="entry name" value="HIGH-AFFINITY CHOLINE TRANSPORT PROTEIN-RELATED"/>
    <property type="match status" value="1"/>
</dbReference>
<sequence length="525" mass="57895">MAEIKPTGASGENSAEDLRPDWKIFVPGLLIVLLISLPAVIVPKAAESVLTAIYQPFAANFGTLYLWITVGLIFLCFYFAFSRWGDIKFGEPDEKPQFALPSWIAMIFCSGVGGAIMFWAITEPLWNILIPPQYADPMSTQAYDWALAYLLMHWGPNAWCTYLITALPIAYMFYIRKEPFLRVSTATEMIIGQRMARGWLGLCIDVFFILGLMFCTAVTMCLSLPTVAYALQSVFGISPNLTTQVVILAFSGLVAGYTVYRGLDKGIKWLSDVNVILALLLAAYCFFAGPTVQLFNIFTNAFGKWLGNYPNMVFWTDPWGGGSFPQDWTIFYALFWAGFGPFMGLFIARISRGRTVREIILWGMTGTVSGGCLMHGIFGSYSLYVQHAGILDAVSILKAEGGPAAMIAVLGTLPFKEVVLVAYCLLSTIFLATTVNSGSYVVASTATRRLSPDSEPHRLHRTFWCLVQCILALGMICMGGLGVAKMFGNFSGALMALPSLLLTFCWLKIIRTDGPSVLRKYQTKL</sequence>
<evidence type="ECO:0000313" key="10">
    <source>
        <dbReference type="Proteomes" id="UP000182680"/>
    </source>
</evidence>
<dbReference type="Proteomes" id="UP000182680">
    <property type="component" value="Unassembled WGS sequence"/>
</dbReference>
<keyword evidence="3" id="KW-0813">Transport</keyword>
<feature type="transmembrane region" description="Helical" evidence="8">
    <location>
        <begin position="24"/>
        <end position="42"/>
    </location>
</feature>
<feature type="transmembrane region" description="Helical" evidence="8">
    <location>
        <begin position="420"/>
        <end position="442"/>
    </location>
</feature>
<dbReference type="EMBL" id="FPIW01000034">
    <property type="protein sequence ID" value="SFW56513.1"/>
    <property type="molecule type" value="Genomic_DNA"/>
</dbReference>
<feature type="transmembrane region" description="Helical" evidence="8">
    <location>
        <begin position="102"/>
        <end position="121"/>
    </location>
</feature>
<feature type="transmembrane region" description="Helical" evidence="8">
    <location>
        <begin position="199"/>
        <end position="225"/>
    </location>
</feature>
<dbReference type="InterPro" id="IPR000060">
    <property type="entry name" value="BCCT_transptr"/>
</dbReference>
<accession>A0AA94L2L3</accession>
<dbReference type="GO" id="GO:0022857">
    <property type="term" value="F:transmembrane transporter activity"/>
    <property type="evidence" value="ECO:0007669"/>
    <property type="project" value="InterPro"/>
</dbReference>
<keyword evidence="5 8" id="KW-0812">Transmembrane</keyword>
<keyword evidence="4" id="KW-1003">Cell membrane</keyword>
<proteinExistence type="inferred from homology"/>
<comment type="caution">
    <text evidence="9">The sequence shown here is derived from an EMBL/GenBank/DDBJ whole genome shotgun (WGS) entry which is preliminary data.</text>
</comment>
<comment type="similarity">
    <text evidence="2">Belongs to the BCCT transporter (TC 2.A.15) family.</text>
</comment>
<dbReference type="GO" id="GO:0005886">
    <property type="term" value="C:plasma membrane"/>
    <property type="evidence" value="ECO:0007669"/>
    <property type="project" value="UniProtKB-SubCell"/>
</dbReference>
<evidence type="ECO:0000256" key="5">
    <source>
        <dbReference type="ARBA" id="ARBA00022692"/>
    </source>
</evidence>
<feature type="transmembrane region" description="Helical" evidence="8">
    <location>
        <begin position="62"/>
        <end position="81"/>
    </location>
</feature>
<protein>
    <submittedName>
        <fullName evidence="9">Betaine/carnitine transporter, BCCT family</fullName>
    </submittedName>
</protein>
<dbReference type="Pfam" id="PF02028">
    <property type="entry name" value="BCCT"/>
    <property type="match status" value="1"/>
</dbReference>
<keyword evidence="6 8" id="KW-1133">Transmembrane helix</keyword>
<dbReference type="PANTHER" id="PTHR30047:SF7">
    <property type="entry name" value="HIGH-AFFINITY CHOLINE TRANSPORT PROTEIN"/>
    <property type="match status" value="1"/>
</dbReference>
<evidence type="ECO:0000256" key="7">
    <source>
        <dbReference type="ARBA" id="ARBA00023136"/>
    </source>
</evidence>